<keyword evidence="4" id="KW-1185">Reference proteome</keyword>
<reference evidence="3" key="1">
    <citation type="submission" date="2022-11" db="EMBL/GenBank/DDBJ databases">
        <authorList>
            <person name="Somphong A."/>
            <person name="Phongsopitanun W."/>
        </authorList>
    </citation>
    <scope>NUCLEOTIDE SEQUENCE</scope>
    <source>
        <strain evidence="3">Pm04-4</strain>
    </source>
</reference>
<name>A0ABT4AYG4_9ACTN</name>
<comment type="caution">
    <text evidence="3">The sequence shown here is derived from an EMBL/GenBank/DDBJ whole genome shotgun (WGS) entry which is preliminary data.</text>
</comment>
<dbReference type="Proteomes" id="UP001151002">
    <property type="component" value="Unassembled WGS sequence"/>
</dbReference>
<sequence length="249" mass="26928">MTDLDTFRNALRQPGEGRPPALGDIMKAGRRLRRRRLATASVAATVLAAAVATTVAVWPAQTPERVGGAWPAAAVKPDGSWGQPVATGLRSKDRDVVVTAFHNVNPAYPDITFGVRACAADLDGDLAPCHNQFDDVAPDRSPGFHAIGLPSNLDYYDLPMYGYYVGPATKITVESRGKLVTAQTAVWSEDPDVVLFWFTFDDVYLKPDKNSPAYKEGKVTPGELPDVENWTAYDADGRKLPVGKPFVIG</sequence>
<keyword evidence="2" id="KW-0472">Membrane</keyword>
<accession>A0ABT4AYG4</accession>
<protein>
    <submittedName>
        <fullName evidence="3">Uncharacterized protein</fullName>
    </submittedName>
</protein>
<proteinExistence type="predicted"/>
<keyword evidence="2" id="KW-1133">Transmembrane helix</keyword>
<organism evidence="3 4">
    <name type="scientific">Paractinoplanes pyxinae</name>
    <dbReference type="NCBI Taxonomy" id="2997416"/>
    <lineage>
        <taxon>Bacteria</taxon>
        <taxon>Bacillati</taxon>
        <taxon>Actinomycetota</taxon>
        <taxon>Actinomycetes</taxon>
        <taxon>Micromonosporales</taxon>
        <taxon>Micromonosporaceae</taxon>
        <taxon>Paractinoplanes</taxon>
    </lineage>
</organism>
<evidence type="ECO:0000313" key="3">
    <source>
        <dbReference type="EMBL" id="MCY1139276.1"/>
    </source>
</evidence>
<evidence type="ECO:0000313" key="4">
    <source>
        <dbReference type="Proteomes" id="UP001151002"/>
    </source>
</evidence>
<dbReference type="RefSeq" id="WP_267563390.1">
    <property type="nucleotide sequence ID" value="NZ_JAPNTZ010000005.1"/>
</dbReference>
<evidence type="ECO:0000256" key="2">
    <source>
        <dbReference type="SAM" id="Phobius"/>
    </source>
</evidence>
<gene>
    <name evidence="3" type="ORF">OWR29_14850</name>
</gene>
<evidence type="ECO:0000256" key="1">
    <source>
        <dbReference type="SAM" id="MobiDB-lite"/>
    </source>
</evidence>
<feature type="transmembrane region" description="Helical" evidence="2">
    <location>
        <begin position="37"/>
        <end position="58"/>
    </location>
</feature>
<feature type="region of interest" description="Disordered" evidence="1">
    <location>
        <begin position="1"/>
        <end position="23"/>
    </location>
</feature>
<keyword evidence="2" id="KW-0812">Transmembrane</keyword>
<dbReference type="EMBL" id="JAPNTZ010000005">
    <property type="protein sequence ID" value="MCY1139276.1"/>
    <property type="molecule type" value="Genomic_DNA"/>
</dbReference>